<organism evidence="3 4">
    <name type="scientific">Cyphomyrmex costatus</name>
    <dbReference type="NCBI Taxonomy" id="456900"/>
    <lineage>
        <taxon>Eukaryota</taxon>
        <taxon>Metazoa</taxon>
        <taxon>Ecdysozoa</taxon>
        <taxon>Arthropoda</taxon>
        <taxon>Hexapoda</taxon>
        <taxon>Insecta</taxon>
        <taxon>Pterygota</taxon>
        <taxon>Neoptera</taxon>
        <taxon>Endopterygota</taxon>
        <taxon>Hymenoptera</taxon>
        <taxon>Apocrita</taxon>
        <taxon>Aculeata</taxon>
        <taxon>Formicoidea</taxon>
        <taxon>Formicidae</taxon>
        <taxon>Myrmicinae</taxon>
        <taxon>Cyphomyrmex</taxon>
    </lineage>
</organism>
<sequence length="169" mass="19603">MNGTKFFVCIIWLVTLSKLLTRAEERLNNSQITHSFNETQSLKIFPGIKFFLTDSEINIDVRVHDLLRETELQTARSKEKKQNPLQKLGFMMMMTPFIMQILSLPGAIANVKMSLLKSIMVAQLAIAIMIYNLIKSSQDSEVVVIHKPYRHIHYRNGYPDDVEDEWFGR</sequence>
<keyword evidence="4" id="KW-1185">Reference proteome</keyword>
<dbReference type="AlphaFoldDB" id="A0A195CCS7"/>
<evidence type="ECO:0000256" key="2">
    <source>
        <dbReference type="SAM" id="SignalP"/>
    </source>
</evidence>
<proteinExistence type="predicted"/>
<keyword evidence="1" id="KW-0472">Membrane</keyword>
<keyword evidence="1" id="KW-0812">Transmembrane</keyword>
<accession>A0A195CCS7</accession>
<evidence type="ECO:0000256" key="1">
    <source>
        <dbReference type="SAM" id="Phobius"/>
    </source>
</evidence>
<name>A0A195CCS7_9HYME</name>
<dbReference type="Proteomes" id="UP000078542">
    <property type="component" value="Unassembled WGS sequence"/>
</dbReference>
<dbReference type="EMBL" id="KQ977935">
    <property type="protein sequence ID" value="KYM98664.1"/>
    <property type="molecule type" value="Genomic_DNA"/>
</dbReference>
<reference evidence="3 4" key="1">
    <citation type="submission" date="2016-03" db="EMBL/GenBank/DDBJ databases">
        <title>Cyphomyrmex costatus WGS genome.</title>
        <authorList>
            <person name="Nygaard S."/>
            <person name="Hu H."/>
            <person name="Boomsma J."/>
            <person name="Zhang G."/>
        </authorList>
    </citation>
    <scope>NUCLEOTIDE SEQUENCE [LARGE SCALE GENOMIC DNA]</scope>
    <source>
        <strain evidence="3">MS0001</strain>
        <tissue evidence="3">Whole body</tissue>
    </source>
</reference>
<keyword evidence="2" id="KW-0732">Signal</keyword>
<gene>
    <name evidence="3" type="ORF">ALC62_10632</name>
</gene>
<evidence type="ECO:0000313" key="3">
    <source>
        <dbReference type="EMBL" id="KYM98664.1"/>
    </source>
</evidence>
<keyword evidence="1" id="KW-1133">Transmembrane helix</keyword>
<feature type="chain" id="PRO_5008269938" evidence="2">
    <location>
        <begin position="24"/>
        <end position="169"/>
    </location>
</feature>
<feature type="signal peptide" evidence="2">
    <location>
        <begin position="1"/>
        <end position="23"/>
    </location>
</feature>
<protein>
    <submittedName>
        <fullName evidence="3">Uncharacterized protein</fullName>
    </submittedName>
</protein>
<evidence type="ECO:0000313" key="4">
    <source>
        <dbReference type="Proteomes" id="UP000078542"/>
    </source>
</evidence>
<feature type="transmembrane region" description="Helical" evidence="1">
    <location>
        <begin position="88"/>
        <end position="108"/>
    </location>
</feature>